<dbReference type="InterPro" id="IPR007221">
    <property type="entry name" value="MreC"/>
</dbReference>
<organism evidence="8 9">
    <name type="scientific">Murinocardiopsis flavida</name>
    <dbReference type="NCBI Taxonomy" id="645275"/>
    <lineage>
        <taxon>Bacteria</taxon>
        <taxon>Bacillati</taxon>
        <taxon>Actinomycetota</taxon>
        <taxon>Actinomycetes</taxon>
        <taxon>Streptosporangiales</taxon>
        <taxon>Nocardiopsidaceae</taxon>
        <taxon>Murinocardiopsis</taxon>
    </lineage>
</organism>
<evidence type="ECO:0000313" key="9">
    <source>
        <dbReference type="Proteomes" id="UP000240542"/>
    </source>
</evidence>
<dbReference type="InterPro" id="IPR042175">
    <property type="entry name" value="Cell/Rod_MreC_2"/>
</dbReference>
<dbReference type="PANTHER" id="PTHR34138:SF1">
    <property type="entry name" value="CELL SHAPE-DETERMINING PROTEIN MREC"/>
    <property type="match status" value="1"/>
</dbReference>
<evidence type="ECO:0000256" key="5">
    <source>
        <dbReference type="SAM" id="Coils"/>
    </source>
</evidence>
<dbReference type="AlphaFoldDB" id="A0A2P8DUA7"/>
<keyword evidence="5" id="KW-0175">Coiled coil</keyword>
<gene>
    <name evidence="8" type="ORF">CLV63_101258</name>
</gene>
<name>A0A2P8DUA7_9ACTN</name>
<dbReference type="OrthoDB" id="5196068at2"/>
<accession>A0A2P8DUA7</accession>
<reference evidence="8 9" key="1">
    <citation type="submission" date="2018-03" db="EMBL/GenBank/DDBJ databases">
        <title>Genomic Encyclopedia of Archaeal and Bacterial Type Strains, Phase II (KMG-II): from individual species to whole genera.</title>
        <authorList>
            <person name="Goeker M."/>
        </authorList>
    </citation>
    <scope>NUCLEOTIDE SEQUENCE [LARGE SCALE GENOMIC DNA]</scope>
    <source>
        <strain evidence="8 9">DSM 45312</strain>
    </source>
</reference>
<dbReference type="Gene3D" id="2.40.10.350">
    <property type="entry name" value="Rod shape-determining protein MreC, domain 2"/>
    <property type="match status" value="1"/>
</dbReference>
<keyword evidence="9" id="KW-1185">Reference proteome</keyword>
<protein>
    <recommendedName>
        <fullName evidence="2">Cell shape-determining protein MreC</fullName>
    </recommendedName>
    <alternativeName>
        <fullName evidence="4">Cell shape protein MreC</fullName>
    </alternativeName>
</protein>
<dbReference type="InterPro" id="IPR042177">
    <property type="entry name" value="Cell/Rod_1"/>
</dbReference>
<evidence type="ECO:0000313" key="8">
    <source>
        <dbReference type="EMBL" id="PSL00782.1"/>
    </source>
</evidence>
<dbReference type="Pfam" id="PF04085">
    <property type="entry name" value="MreC"/>
    <property type="match status" value="1"/>
</dbReference>
<dbReference type="EMBL" id="PYGA01000001">
    <property type="protein sequence ID" value="PSL00782.1"/>
    <property type="molecule type" value="Genomic_DNA"/>
</dbReference>
<evidence type="ECO:0000256" key="6">
    <source>
        <dbReference type="SAM" id="MobiDB-lite"/>
    </source>
</evidence>
<feature type="compositionally biased region" description="Basic and acidic residues" evidence="6">
    <location>
        <begin position="338"/>
        <end position="352"/>
    </location>
</feature>
<keyword evidence="3" id="KW-0133">Cell shape</keyword>
<dbReference type="GO" id="GO:0008360">
    <property type="term" value="P:regulation of cell shape"/>
    <property type="evidence" value="ECO:0007669"/>
    <property type="project" value="UniProtKB-KW"/>
</dbReference>
<feature type="coiled-coil region" evidence="5">
    <location>
        <begin position="69"/>
        <end position="96"/>
    </location>
</feature>
<dbReference type="Proteomes" id="UP000240542">
    <property type="component" value="Unassembled WGS sequence"/>
</dbReference>
<comment type="caution">
    <text evidence="8">The sequence shown here is derived from an EMBL/GenBank/DDBJ whole genome shotgun (WGS) entry which is preliminary data.</text>
</comment>
<feature type="region of interest" description="Disordered" evidence="6">
    <location>
        <begin position="280"/>
        <end position="352"/>
    </location>
</feature>
<dbReference type="InterPro" id="IPR055342">
    <property type="entry name" value="MreC_beta-barrel_core"/>
</dbReference>
<dbReference type="GO" id="GO:0005886">
    <property type="term" value="C:plasma membrane"/>
    <property type="evidence" value="ECO:0007669"/>
    <property type="project" value="TreeGrafter"/>
</dbReference>
<dbReference type="Gene3D" id="2.40.10.340">
    <property type="entry name" value="Rod shape-determining protein MreC, domain 1"/>
    <property type="match status" value="1"/>
</dbReference>
<evidence type="ECO:0000256" key="2">
    <source>
        <dbReference type="ARBA" id="ARBA00013855"/>
    </source>
</evidence>
<evidence type="ECO:0000256" key="1">
    <source>
        <dbReference type="ARBA" id="ARBA00009369"/>
    </source>
</evidence>
<evidence type="ECO:0000256" key="4">
    <source>
        <dbReference type="ARBA" id="ARBA00032089"/>
    </source>
</evidence>
<feature type="compositionally biased region" description="Basic and acidic residues" evidence="6">
    <location>
        <begin position="293"/>
        <end position="324"/>
    </location>
</feature>
<dbReference type="PANTHER" id="PTHR34138">
    <property type="entry name" value="CELL SHAPE-DETERMINING PROTEIN MREC"/>
    <property type="match status" value="1"/>
</dbReference>
<feature type="domain" description="Rod shape-determining protein MreC beta-barrel core" evidence="7">
    <location>
        <begin position="125"/>
        <end position="275"/>
    </location>
</feature>
<sequence>MRDASRSRVVLGVLLTACVVLLVLDARGGGDPVTKGARTAGAAVFGPVSAAVTTVTGPVSDTYRAALAAPGAREEIEDLKARNSELTRQIGAQERDEGRSGELERLLNLSGLGGYEIVGANAVTHLTPQGYADTVTLDVGTRDGVRRDQTVVNGDGLVGRVVRAGTDTSTVLLLTDGASTVGARLEGSEEIGTISGASRSIAETAPLRFELLDASAKVGKGERIVTLGSHGGAPFVPGVPVGTVEKVEDTPGALSRTAQVAPVVDVSALDIVGVVVAGPKEDPRDAVLPPKPGDPKEKDGKEKAGKKQTAAEKKAAADRKKASEEDAPAEDGPAADAESDRPRDPDGSGEDR</sequence>
<evidence type="ECO:0000256" key="3">
    <source>
        <dbReference type="ARBA" id="ARBA00022960"/>
    </source>
</evidence>
<proteinExistence type="inferred from homology"/>
<comment type="similarity">
    <text evidence="1">Belongs to the MreC family.</text>
</comment>
<evidence type="ECO:0000259" key="7">
    <source>
        <dbReference type="Pfam" id="PF04085"/>
    </source>
</evidence>